<dbReference type="RefSeq" id="WP_169453628.1">
    <property type="nucleotide sequence ID" value="NZ_CP051774.1"/>
</dbReference>
<keyword evidence="2" id="KW-1185">Reference proteome</keyword>
<evidence type="ECO:0000313" key="1">
    <source>
        <dbReference type="EMBL" id="QJE95314.1"/>
    </source>
</evidence>
<organism evidence="1 2">
    <name type="scientific">Luteolibacter luteus</name>
    <dbReference type="NCBI Taxonomy" id="2728835"/>
    <lineage>
        <taxon>Bacteria</taxon>
        <taxon>Pseudomonadati</taxon>
        <taxon>Verrucomicrobiota</taxon>
        <taxon>Verrucomicrobiia</taxon>
        <taxon>Verrucomicrobiales</taxon>
        <taxon>Verrucomicrobiaceae</taxon>
        <taxon>Luteolibacter</taxon>
    </lineage>
</organism>
<dbReference type="EMBL" id="CP051774">
    <property type="protein sequence ID" value="QJE95314.1"/>
    <property type="molecule type" value="Genomic_DNA"/>
</dbReference>
<accession>A0A858RFH0</accession>
<protein>
    <submittedName>
        <fullName evidence="1">Uncharacterized protein</fullName>
    </submittedName>
</protein>
<reference evidence="1 2" key="1">
    <citation type="submission" date="2020-04" db="EMBL/GenBank/DDBJ databases">
        <title>Luteolibacter sp. G-1-1-1 isolated from soil.</title>
        <authorList>
            <person name="Dahal R.H."/>
        </authorList>
    </citation>
    <scope>NUCLEOTIDE SEQUENCE [LARGE SCALE GENOMIC DNA]</scope>
    <source>
        <strain evidence="1 2">G-1-1-1</strain>
    </source>
</reference>
<dbReference type="KEGG" id="luo:HHL09_05820"/>
<sequence>MSGFLHSRSCDLAYRLHGSTPRLLNQLCHLGEGTLIIRQQGLSLAKDTGFGLFVAREPGGWNVLRDAISGLEVDLGQAHQVHALADPDDAHPVFSINPPGNGIELSVRLDRHDWKSRVVREIVDVFQGVPIDARDRHSLGAGAWLDEWESTPPRNRSIDWNVAAALDGCRCLEVEVKTAMHRVKAAFRPAFLDSEGPVLRIADAGRKHVVFADTAAPGFCWASLAPGHLRIQVAAEERIEAAVAAA</sequence>
<gene>
    <name evidence="1" type="ORF">HHL09_05820</name>
</gene>
<dbReference type="AlphaFoldDB" id="A0A858RFH0"/>
<name>A0A858RFH0_9BACT</name>
<proteinExistence type="predicted"/>
<evidence type="ECO:0000313" key="2">
    <source>
        <dbReference type="Proteomes" id="UP000501812"/>
    </source>
</evidence>
<dbReference type="Proteomes" id="UP000501812">
    <property type="component" value="Chromosome"/>
</dbReference>